<dbReference type="AlphaFoldDB" id="A0A1E5QFS9"/>
<reference evidence="4" key="1">
    <citation type="submission" date="2016-09" db="EMBL/GenBank/DDBJ databases">
        <title>Draft genome of thermotolerant cyanobacterium Desertifilum sp. strain IPPAS B-1220.</title>
        <authorList>
            <person name="Sinetova M.A."/>
            <person name="Bolakhan K."/>
            <person name="Zayadan B.K."/>
            <person name="Mironov K.S."/>
            <person name="Ustinova V."/>
            <person name="Kupriyanova E.V."/>
            <person name="Sidorov R.A."/>
            <person name="Skrypnik A.N."/>
            <person name="Gogoleva N.E."/>
            <person name="Gogolev Y.V."/>
            <person name="Los D.A."/>
        </authorList>
    </citation>
    <scope>NUCLEOTIDE SEQUENCE [LARGE SCALE GENOMIC DNA]</scope>
    <source>
        <strain evidence="4">IPPAS B-1220</strain>
    </source>
</reference>
<comment type="caution">
    <text evidence="4">The sequence shown here is derived from an EMBL/GenBank/DDBJ whole genome shotgun (WGS) entry which is preliminary data.</text>
</comment>
<evidence type="ECO:0000259" key="3">
    <source>
        <dbReference type="PROSITE" id="PS51186"/>
    </source>
</evidence>
<feature type="domain" description="N-acetyltransferase" evidence="3">
    <location>
        <begin position="170"/>
        <end position="321"/>
    </location>
</feature>
<gene>
    <name evidence="4" type="ORF">BH720_19705</name>
</gene>
<proteinExistence type="predicted"/>
<keyword evidence="2" id="KW-0012">Acyltransferase</keyword>
<dbReference type="CDD" id="cd04301">
    <property type="entry name" value="NAT_SF"/>
    <property type="match status" value="1"/>
</dbReference>
<keyword evidence="1 4" id="KW-0808">Transferase</keyword>
<dbReference type="GO" id="GO:0016747">
    <property type="term" value="F:acyltransferase activity, transferring groups other than amino-acyl groups"/>
    <property type="evidence" value="ECO:0007669"/>
    <property type="project" value="InterPro"/>
</dbReference>
<dbReference type="InterPro" id="IPR000182">
    <property type="entry name" value="GNAT_dom"/>
</dbReference>
<dbReference type="PROSITE" id="PS51186">
    <property type="entry name" value="GNAT"/>
    <property type="match status" value="1"/>
</dbReference>
<evidence type="ECO:0000256" key="2">
    <source>
        <dbReference type="ARBA" id="ARBA00023315"/>
    </source>
</evidence>
<dbReference type="InterPro" id="IPR050832">
    <property type="entry name" value="Bact_Acetyltransf"/>
</dbReference>
<dbReference type="InterPro" id="IPR016181">
    <property type="entry name" value="Acyl_CoA_acyltransferase"/>
</dbReference>
<dbReference type="Gene3D" id="3.40.630.30">
    <property type="match status" value="1"/>
</dbReference>
<evidence type="ECO:0000313" key="4">
    <source>
        <dbReference type="EMBL" id="OEJ73457.1"/>
    </source>
</evidence>
<dbReference type="PANTHER" id="PTHR43877">
    <property type="entry name" value="AMINOALKYLPHOSPHONATE N-ACETYLTRANSFERASE-RELATED-RELATED"/>
    <property type="match status" value="1"/>
</dbReference>
<dbReference type="Pfam" id="PF00583">
    <property type="entry name" value="Acetyltransf_1"/>
    <property type="match status" value="1"/>
</dbReference>
<organism evidence="4">
    <name type="scientific">Desertifilum tharense IPPAS B-1220</name>
    <dbReference type="NCBI Taxonomy" id="1781255"/>
    <lineage>
        <taxon>Bacteria</taxon>
        <taxon>Bacillati</taxon>
        <taxon>Cyanobacteriota</taxon>
        <taxon>Cyanophyceae</taxon>
        <taxon>Desertifilales</taxon>
        <taxon>Desertifilaceae</taxon>
        <taxon>Desertifilum</taxon>
    </lineage>
</organism>
<dbReference type="RefSeq" id="WP_069968928.1">
    <property type="nucleotide sequence ID" value="NZ_CM124774.1"/>
</dbReference>
<sequence length="321" mass="36715">MLTITVRPYAGAKDLEPIANLFNLCDAADRFDNWTTVTELQEDFTEPSLDPQRDIRIWENSEGELIAFASLWISEANQDNIVDGYLWFRVHPTIRKSDRTHEAIAWAEKRLREVASSRHVQVNLRVSLRSTQQDLQAILQSCGLRCDRYFYRMARSLLLPLPQPQLPQGFTLRAVRGESEIEAWVDLFNDSFIDHWNHHPLTVERWQPELRSLHYRPELDLVAVADNGTLAAFCHCTIYPEHNQAKGRKEGWIGELGTRRGFRKRGLGRAMLLAGMHQLKAVGMDTALLGVDTTNPSGALKLYESVGFSQVLTHHIFVKTL</sequence>
<dbReference type="EMBL" id="MJGC01000088">
    <property type="protein sequence ID" value="OEJ73457.1"/>
    <property type="molecule type" value="Genomic_DNA"/>
</dbReference>
<protein>
    <submittedName>
        <fullName evidence="4">GNAT family N-acetyltransferase</fullName>
    </submittedName>
</protein>
<dbReference type="STRING" id="1781255.BH720_19705"/>
<accession>A0A1E5QFS9</accession>
<evidence type="ECO:0000256" key="1">
    <source>
        <dbReference type="ARBA" id="ARBA00022679"/>
    </source>
</evidence>
<dbReference type="SUPFAM" id="SSF55729">
    <property type="entry name" value="Acyl-CoA N-acyltransferases (Nat)"/>
    <property type="match status" value="1"/>
</dbReference>
<name>A0A1E5QFS9_9CYAN</name>
<dbReference type="OrthoDB" id="9799092at2"/>